<dbReference type="Proteomes" id="UP000326396">
    <property type="component" value="Linkage Group LG5"/>
</dbReference>
<keyword evidence="3" id="KW-1185">Reference proteome</keyword>
<dbReference type="CDD" id="cd05992">
    <property type="entry name" value="PB1"/>
    <property type="match status" value="1"/>
</dbReference>
<organism evidence="2 3">
    <name type="scientific">Mikania micrantha</name>
    <name type="common">bitter vine</name>
    <dbReference type="NCBI Taxonomy" id="192012"/>
    <lineage>
        <taxon>Eukaryota</taxon>
        <taxon>Viridiplantae</taxon>
        <taxon>Streptophyta</taxon>
        <taxon>Embryophyta</taxon>
        <taxon>Tracheophyta</taxon>
        <taxon>Spermatophyta</taxon>
        <taxon>Magnoliopsida</taxon>
        <taxon>eudicotyledons</taxon>
        <taxon>Gunneridae</taxon>
        <taxon>Pentapetalae</taxon>
        <taxon>asterids</taxon>
        <taxon>campanulids</taxon>
        <taxon>Asterales</taxon>
        <taxon>Asteraceae</taxon>
        <taxon>Asteroideae</taxon>
        <taxon>Heliantheae alliance</taxon>
        <taxon>Eupatorieae</taxon>
        <taxon>Mikania</taxon>
    </lineage>
</organism>
<evidence type="ECO:0000259" key="1">
    <source>
        <dbReference type="Pfam" id="PF00564"/>
    </source>
</evidence>
<evidence type="ECO:0000313" key="2">
    <source>
        <dbReference type="EMBL" id="KAD3641620.1"/>
    </source>
</evidence>
<dbReference type="Pfam" id="PF00564">
    <property type="entry name" value="PB1"/>
    <property type="match status" value="1"/>
</dbReference>
<dbReference type="EMBL" id="SZYD01000015">
    <property type="protein sequence ID" value="KAD3641620.1"/>
    <property type="molecule type" value="Genomic_DNA"/>
</dbReference>
<feature type="domain" description="PB1" evidence="1">
    <location>
        <begin position="505"/>
        <end position="553"/>
    </location>
</feature>
<dbReference type="InterPro" id="IPR000270">
    <property type="entry name" value="PB1_dom"/>
</dbReference>
<protein>
    <recommendedName>
        <fullName evidence="1">PB1 domain-containing protein</fullName>
    </recommendedName>
</protein>
<dbReference type="PANTHER" id="PTHR33710:SF64">
    <property type="entry name" value="ENDONUCLEASE_EXONUCLEASE_PHOSPHATASE DOMAIN-CONTAINING PROTEIN"/>
    <property type="match status" value="1"/>
</dbReference>
<sequence>MPAQTVCANKEEEGFRRTKENGLPEITGKKMSLERCRWMRDSRRGKRKSWGWRRDIKSNGLREGLNTFPDNLSSVQDTFANDMEVQSGDQAGYNGRGTMGDDIVAPQGLNEEIEKTIQVAESVGIHLTNHEKEVGDLILEEETQFSDFSRIKPSVFWDNTAYDYLGVNAHGRSGGLMCLWDSSKFCKTSEIMDHNFILINGSVPGYENSFHIMNVYAPQDSREKELLWEKIECLKGDSEGMWIIHGDFNEVRTPEERLNSEFNHAGDLAFNSFICSCQLAEFKMEGSAFTCMKGLGDKFSKLDRFLVSDNFVNKWPNATVRSLERKYSDHNPIILVTNVVDFGPPPFKFFNSWFSFEGILEVVIAAFESVHVRGRPDIRLAFKLRAAKNALKPWIKSYNERNEEQLLTLNARVNQYELAAIHGTISITRRLGGVERVLGLLSWSTCWNYCFTSKEFNDDQVPYEHGQKYLDDKTWGMVNNHSLSAAFAPDSDSWIASGSQTTRINVAQRFKIKGKRLCLKYVDEENDLILIACDVDLKFALDTAAINNRINLLCLSDGIYDASSECVADNFILLVYSSDLKSSVVKNWLGIFVPKVESWTGLILRPGLVIEAQVFASGQSTFEGLG</sequence>
<accession>A0A5N6MMZ1</accession>
<comment type="caution">
    <text evidence="2">The sequence shown here is derived from an EMBL/GenBank/DDBJ whole genome shotgun (WGS) entry which is preliminary data.</text>
</comment>
<dbReference type="Gene3D" id="3.10.20.90">
    <property type="entry name" value="Phosphatidylinositol 3-kinase Catalytic Subunit, Chain A, domain 1"/>
    <property type="match status" value="1"/>
</dbReference>
<dbReference type="PANTHER" id="PTHR33710">
    <property type="entry name" value="BNAC02G09200D PROTEIN"/>
    <property type="match status" value="1"/>
</dbReference>
<dbReference type="AlphaFoldDB" id="A0A5N6MMZ1"/>
<dbReference type="SUPFAM" id="SSF56219">
    <property type="entry name" value="DNase I-like"/>
    <property type="match status" value="1"/>
</dbReference>
<dbReference type="Gene3D" id="3.60.10.10">
    <property type="entry name" value="Endonuclease/exonuclease/phosphatase"/>
    <property type="match status" value="1"/>
</dbReference>
<dbReference type="OrthoDB" id="3264871at2759"/>
<dbReference type="SUPFAM" id="SSF54277">
    <property type="entry name" value="CAD &amp; PB1 domains"/>
    <property type="match status" value="1"/>
</dbReference>
<name>A0A5N6MMZ1_9ASTR</name>
<dbReference type="InterPro" id="IPR036691">
    <property type="entry name" value="Endo/exonu/phosph_ase_sf"/>
</dbReference>
<gene>
    <name evidence="2" type="ORF">E3N88_30844</name>
</gene>
<reference evidence="2 3" key="1">
    <citation type="submission" date="2019-05" db="EMBL/GenBank/DDBJ databases">
        <title>Mikania micrantha, genome provides insights into the molecular mechanism of rapid growth.</title>
        <authorList>
            <person name="Liu B."/>
        </authorList>
    </citation>
    <scope>NUCLEOTIDE SEQUENCE [LARGE SCALE GENOMIC DNA]</scope>
    <source>
        <strain evidence="2">NLD-2019</strain>
        <tissue evidence="2">Leaf</tissue>
    </source>
</reference>
<evidence type="ECO:0000313" key="3">
    <source>
        <dbReference type="Proteomes" id="UP000326396"/>
    </source>
</evidence>
<proteinExistence type="predicted"/>